<name>A0A8T0KVN5_PHAAN</name>
<dbReference type="Proteomes" id="UP000743370">
    <property type="component" value="Unassembled WGS sequence"/>
</dbReference>
<reference evidence="2 3" key="1">
    <citation type="submission" date="2020-05" db="EMBL/GenBank/DDBJ databases">
        <title>Vigna angularis (adzuki bean) Var. LongXiaoDou No. 4 denovo assembly.</title>
        <authorList>
            <person name="Xiang H."/>
        </authorList>
    </citation>
    <scope>NUCLEOTIDE SEQUENCE [LARGE SCALE GENOMIC DNA]</scope>
    <source>
        <tissue evidence="2">Leaf</tissue>
    </source>
</reference>
<sequence>MATAFDFRWRRRSQWIEKLFAQRKQTEPRFSTSHFETRRLRFKICLRQGSKIHRRGCRVKAFSSQEGRRGCGIAEVSNIRERSGAGGEGVFDEGGEEGDMRERGMRDSSVEQGSEGVYYGDGACCQKS</sequence>
<comment type="caution">
    <text evidence="2">The sequence shown here is derived from an EMBL/GenBank/DDBJ whole genome shotgun (WGS) entry which is preliminary data.</text>
</comment>
<dbReference type="AlphaFoldDB" id="A0A8T0KVN5"/>
<evidence type="ECO:0000313" key="3">
    <source>
        <dbReference type="Proteomes" id="UP000743370"/>
    </source>
</evidence>
<organism evidence="2 3">
    <name type="scientific">Phaseolus angularis</name>
    <name type="common">Azuki bean</name>
    <name type="synonym">Vigna angularis</name>
    <dbReference type="NCBI Taxonomy" id="3914"/>
    <lineage>
        <taxon>Eukaryota</taxon>
        <taxon>Viridiplantae</taxon>
        <taxon>Streptophyta</taxon>
        <taxon>Embryophyta</taxon>
        <taxon>Tracheophyta</taxon>
        <taxon>Spermatophyta</taxon>
        <taxon>Magnoliopsida</taxon>
        <taxon>eudicotyledons</taxon>
        <taxon>Gunneridae</taxon>
        <taxon>Pentapetalae</taxon>
        <taxon>rosids</taxon>
        <taxon>fabids</taxon>
        <taxon>Fabales</taxon>
        <taxon>Fabaceae</taxon>
        <taxon>Papilionoideae</taxon>
        <taxon>50 kb inversion clade</taxon>
        <taxon>NPAAA clade</taxon>
        <taxon>indigoferoid/millettioid clade</taxon>
        <taxon>Phaseoleae</taxon>
        <taxon>Vigna</taxon>
    </lineage>
</organism>
<accession>A0A8T0KVN5</accession>
<proteinExistence type="predicted"/>
<evidence type="ECO:0000313" key="2">
    <source>
        <dbReference type="EMBL" id="KAG2403048.1"/>
    </source>
</evidence>
<feature type="region of interest" description="Disordered" evidence="1">
    <location>
        <begin position="82"/>
        <end position="121"/>
    </location>
</feature>
<protein>
    <submittedName>
        <fullName evidence="2">Uncharacterized protein</fullName>
    </submittedName>
</protein>
<evidence type="ECO:0000256" key="1">
    <source>
        <dbReference type="SAM" id="MobiDB-lite"/>
    </source>
</evidence>
<dbReference type="EMBL" id="JABFOF010000003">
    <property type="protein sequence ID" value="KAG2403048.1"/>
    <property type="molecule type" value="Genomic_DNA"/>
</dbReference>
<feature type="compositionally biased region" description="Basic and acidic residues" evidence="1">
    <location>
        <begin position="98"/>
        <end position="109"/>
    </location>
</feature>
<gene>
    <name evidence="2" type="ORF">HKW66_Vig0246820</name>
</gene>